<dbReference type="InterPro" id="IPR003959">
    <property type="entry name" value="ATPase_AAA_core"/>
</dbReference>
<sequence>MGSSRRKTNWKLEKYRMGYADEDIIIIKDYVPSPETSTKSPSRKIRNGYGSPKPASSSKHQKGSVDRSKSKSKKHKESDDDLIIEEPKSRSKSNLSSKKKATSTIKNDSQAKKKEVSAATDSSRKSKARRSLLQEATYSIEDCSKIVSSEKEKKFTSKTREVIELEAILADLQDSPLKLSSPVKYSPSHVRCSPRTKSAQKLSSPVGFKRNLEKDYPSPSKVVKKIDFKSPSKKVPPSSIESHNGNSVVSPRELSKTIGSPSHLFNDTKKLTDCVVKLDAKDIVKVLEDSESVAPTKLNTPSNVKHFNGVPTGSSHKLSVTKKYSNLGNKSLTSQKSVDLDLSDSDDVLKDGIIKIPTSLKELNLSKLDSLPSLNIGVKEIPKSKTTCSEQLDTNDIAALLENSDEDDDDFTLNFDAKAPRKNRDNEIVKEPVSSHPSEIQRVMGSSRRKTNWKLEKYRMGYADEDIIIIKDYVPSPETSTKSPSRKIRNGYGSPKPASSSKHQKGSVDRSKSKSKKNKESDDDLIIEEPKSRSKSNLSSKKKATSTLKNDSQAKKKEVSAATDSSQKSKARRSLLQEATYSIEDCSQSPLRLKLKRNASTGISSNCNDPKDDSADEPVVKLRKTEASASEAKDRTAAKTRDDSTPSVKEKKSQSLKRKSTRSIATVNYEEDKSSDDEPLNKLKRTRSIAAVNYEEDESNEDEPLTKLKRTETYLNSETKPKEKSLRSRESIKLPKWRMMDEMNGIASLKSPTKSPGAGLKSPNRDFSTPKKLSTPNKLCYSPKFDELVSTVQNKLGKGEGTPVKRAGVIEEEQESMPKTPNRRSESVLSRKSASKIDRVPLEMNECNSRPTRSKAKAIESDNIGNDSPNNVIKKLSNKENLSSSVARDVTRSSSKRNAQHNLNSPLKVKSIARDEIPSEGIKKSKDTIEVTENSLDNARIQLMVSAVPKSLPCRDKEFNNIYSFLGRKIEDFAGGCMYISGVPGTGKTATVHAVVRKLQEDVENGDLSPFDFVEINSLRLTEPRQAYTRILQSLTGSKLPSEQALRMLDKKFSGRGRKSTVLLVDELDYLCNRRQDVIYSILEWPMRQGSGVVVLTIANTMDLPERTLKGKVTSRMGLTRLTFQPYTHHQLQEIVMNRLIGNDSFNPDAVQLVARKVAAVSGDARRALDICRRATELVSPTKGESAKTVTIQHVEKAVSQISSGRRILAIKACSTMAQLALRALRDETLRTGIDESNVAHMYKHLLNICALEGVEKPTFGEIQRICTNLESLGLIIAEKGRPDLMRKLSLNVSSDDIHYALNC</sequence>
<dbReference type="GO" id="GO:0033314">
    <property type="term" value="P:mitotic DNA replication checkpoint signaling"/>
    <property type="evidence" value="ECO:0007669"/>
    <property type="project" value="TreeGrafter"/>
</dbReference>
<comment type="similarity">
    <text evidence="2">Belongs to the ORC1 family.</text>
</comment>
<keyword evidence="5" id="KW-0479">Metal-binding</keyword>
<dbReference type="Gene3D" id="3.40.50.300">
    <property type="entry name" value="P-loop containing nucleotide triphosphate hydrolases"/>
    <property type="match status" value="1"/>
</dbReference>
<dbReference type="InParanoid" id="A0A482WRR2"/>
<evidence type="ECO:0000313" key="15">
    <source>
        <dbReference type="Proteomes" id="UP000291343"/>
    </source>
</evidence>
<evidence type="ECO:0000313" key="14">
    <source>
        <dbReference type="EMBL" id="RZF35942.1"/>
    </source>
</evidence>
<dbReference type="FunFam" id="3.40.50.300:FF:000199">
    <property type="entry name" value="Origin recognition complex subunit 1"/>
    <property type="match status" value="1"/>
</dbReference>
<dbReference type="Pfam" id="PF22606">
    <property type="entry name" value="Cdc6-ORC-like_ATPase_lid"/>
    <property type="match status" value="1"/>
</dbReference>
<feature type="compositionally biased region" description="Acidic residues" evidence="11">
    <location>
        <begin position="694"/>
        <end position="703"/>
    </location>
</feature>
<organism evidence="14 15">
    <name type="scientific">Laodelphax striatellus</name>
    <name type="common">Small brown planthopper</name>
    <name type="synonym">Delphax striatella</name>
    <dbReference type="NCBI Taxonomy" id="195883"/>
    <lineage>
        <taxon>Eukaryota</taxon>
        <taxon>Metazoa</taxon>
        <taxon>Ecdysozoa</taxon>
        <taxon>Arthropoda</taxon>
        <taxon>Hexapoda</taxon>
        <taxon>Insecta</taxon>
        <taxon>Pterygota</taxon>
        <taxon>Neoptera</taxon>
        <taxon>Paraneoptera</taxon>
        <taxon>Hemiptera</taxon>
        <taxon>Auchenorrhyncha</taxon>
        <taxon>Fulgoroidea</taxon>
        <taxon>Delphacidae</taxon>
        <taxon>Criomorphinae</taxon>
        <taxon>Laodelphax</taxon>
    </lineage>
</organism>
<keyword evidence="4" id="KW-0235">DNA replication</keyword>
<proteinExistence type="inferred from homology"/>
<dbReference type="FunFam" id="1.10.8.60:FF:000062">
    <property type="entry name" value="Origin recognition complex subunit 1"/>
    <property type="match status" value="1"/>
</dbReference>
<keyword evidence="7" id="KW-0067">ATP-binding</keyword>
<comment type="subcellular location">
    <subcellularLocation>
        <location evidence="1">Nucleus</location>
    </subcellularLocation>
</comment>
<dbReference type="InterPro" id="IPR015163">
    <property type="entry name" value="Cdc6_C"/>
</dbReference>
<evidence type="ECO:0000256" key="3">
    <source>
        <dbReference type="ARBA" id="ARBA00019081"/>
    </source>
</evidence>
<dbReference type="InterPro" id="IPR054425">
    <property type="entry name" value="Cdc6_ORC1-like_ATPase_lid"/>
</dbReference>
<evidence type="ECO:0000256" key="1">
    <source>
        <dbReference type="ARBA" id="ARBA00004123"/>
    </source>
</evidence>
<evidence type="ECO:0000256" key="4">
    <source>
        <dbReference type="ARBA" id="ARBA00022705"/>
    </source>
</evidence>
<name>A0A482WRR2_LAOST</name>
<feature type="region of interest" description="Disordered" evidence="11">
    <location>
        <begin position="475"/>
        <end position="575"/>
    </location>
</feature>
<dbReference type="STRING" id="195883.A0A482WRR2"/>
<feature type="region of interest" description="Disordered" evidence="11">
    <location>
        <begin position="601"/>
        <end position="775"/>
    </location>
</feature>
<feature type="domain" description="AAA+ ATPase" evidence="12">
    <location>
        <begin position="974"/>
        <end position="1123"/>
    </location>
</feature>
<evidence type="ECO:0000256" key="11">
    <source>
        <dbReference type="SAM" id="MobiDB-lite"/>
    </source>
</evidence>
<evidence type="ECO:0000256" key="2">
    <source>
        <dbReference type="ARBA" id="ARBA00008398"/>
    </source>
</evidence>
<feature type="compositionally biased region" description="Basic and acidic residues" evidence="11">
    <location>
        <begin position="719"/>
        <end position="741"/>
    </location>
</feature>
<feature type="compositionally biased region" description="Polar residues" evidence="11">
    <location>
        <begin position="765"/>
        <end position="775"/>
    </location>
</feature>
<dbReference type="GO" id="GO:0003688">
    <property type="term" value="F:DNA replication origin binding"/>
    <property type="evidence" value="ECO:0007669"/>
    <property type="project" value="TreeGrafter"/>
</dbReference>
<feature type="compositionally biased region" description="Basic and acidic residues" evidence="11">
    <location>
        <begin position="609"/>
        <end position="653"/>
    </location>
</feature>
<dbReference type="CDD" id="cd00009">
    <property type="entry name" value="AAA"/>
    <property type="match status" value="1"/>
</dbReference>
<dbReference type="Gene3D" id="1.10.8.60">
    <property type="match status" value="1"/>
</dbReference>
<feature type="region of interest" description="Disordered" evidence="11">
    <location>
        <begin position="847"/>
        <end position="905"/>
    </location>
</feature>
<protein>
    <recommendedName>
        <fullName evidence="3">Origin recognition complex subunit 1</fullName>
    </recommendedName>
</protein>
<dbReference type="GO" id="GO:0016887">
    <property type="term" value="F:ATP hydrolysis activity"/>
    <property type="evidence" value="ECO:0007669"/>
    <property type="project" value="InterPro"/>
</dbReference>
<dbReference type="InterPro" id="IPR003593">
    <property type="entry name" value="AAA+_ATPase"/>
</dbReference>
<feature type="region of interest" description="Disordered" evidence="11">
    <location>
        <begin position="422"/>
        <end position="448"/>
    </location>
</feature>
<keyword evidence="6" id="KW-0547">Nucleotide-binding</keyword>
<dbReference type="GO" id="GO:0005524">
    <property type="term" value="F:ATP binding"/>
    <property type="evidence" value="ECO:0007669"/>
    <property type="project" value="UniProtKB-KW"/>
</dbReference>
<keyword evidence="15" id="KW-1185">Reference proteome</keyword>
<evidence type="ECO:0000256" key="9">
    <source>
        <dbReference type="ARBA" id="ARBA00023125"/>
    </source>
</evidence>
<dbReference type="PANTHER" id="PTHR10763">
    <property type="entry name" value="CELL DIVISION CONTROL PROTEIN 6-RELATED"/>
    <property type="match status" value="1"/>
</dbReference>
<evidence type="ECO:0000256" key="8">
    <source>
        <dbReference type="ARBA" id="ARBA00022842"/>
    </source>
</evidence>
<dbReference type="Proteomes" id="UP000291343">
    <property type="component" value="Unassembled WGS sequence"/>
</dbReference>
<gene>
    <name evidence="14" type="ORF">LSTR_LSTR008512</name>
</gene>
<keyword evidence="8" id="KW-0460">Magnesium</keyword>
<keyword evidence="9" id="KW-0238">DNA-binding</keyword>
<dbReference type="SUPFAM" id="SSF52540">
    <property type="entry name" value="P-loop containing nucleoside triphosphate hydrolases"/>
    <property type="match status" value="1"/>
</dbReference>
<keyword evidence="10" id="KW-0539">Nucleus</keyword>
<evidence type="ECO:0000256" key="7">
    <source>
        <dbReference type="ARBA" id="ARBA00022840"/>
    </source>
</evidence>
<reference evidence="14 15" key="1">
    <citation type="journal article" date="2017" name="Gigascience">
        <title>Genome sequence of the small brown planthopper, Laodelphax striatellus.</title>
        <authorList>
            <person name="Zhu J."/>
            <person name="Jiang F."/>
            <person name="Wang X."/>
            <person name="Yang P."/>
            <person name="Bao Y."/>
            <person name="Zhao W."/>
            <person name="Wang W."/>
            <person name="Lu H."/>
            <person name="Wang Q."/>
            <person name="Cui N."/>
            <person name="Li J."/>
            <person name="Chen X."/>
            <person name="Luo L."/>
            <person name="Yu J."/>
            <person name="Kang L."/>
            <person name="Cui F."/>
        </authorList>
    </citation>
    <scope>NUCLEOTIDE SEQUENCE [LARGE SCALE GENOMIC DNA]</scope>
    <source>
        <strain evidence="14">Lst14</strain>
    </source>
</reference>
<evidence type="ECO:0000256" key="5">
    <source>
        <dbReference type="ARBA" id="ARBA00022723"/>
    </source>
</evidence>
<dbReference type="SMR" id="A0A482WRR2"/>
<feature type="compositionally biased region" description="Low complexity" evidence="11">
    <location>
        <begin position="535"/>
        <end position="550"/>
    </location>
</feature>
<dbReference type="OrthoDB" id="1926878at2759"/>
<comment type="caution">
    <text evidence="14">The sequence shown here is derived from an EMBL/GenBank/DDBJ whole genome shotgun (WGS) entry which is preliminary data.</text>
</comment>
<evidence type="ECO:0000256" key="6">
    <source>
        <dbReference type="ARBA" id="ARBA00022741"/>
    </source>
</evidence>
<dbReference type="InterPro" id="IPR050311">
    <property type="entry name" value="ORC1/CDC6"/>
</dbReference>
<evidence type="ECO:0000256" key="10">
    <source>
        <dbReference type="ARBA" id="ARBA00023242"/>
    </source>
</evidence>
<dbReference type="Pfam" id="PF09079">
    <property type="entry name" value="WHD_Cdc6"/>
    <property type="match status" value="1"/>
</dbReference>
<evidence type="ECO:0000259" key="13">
    <source>
        <dbReference type="SMART" id="SM01074"/>
    </source>
</evidence>
<feature type="region of interest" description="Disordered" evidence="11">
    <location>
        <begin position="29"/>
        <end position="134"/>
    </location>
</feature>
<dbReference type="SMART" id="SM00382">
    <property type="entry name" value="AAA"/>
    <property type="match status" value="1"/>
</dbReference>
<dbReference type="SMART" id="SM01074">
    <property type="entry name" value="Cdc6_C"/>
    <property type="match status" value="1"/>
</dbReference>
<dbReference type="GO" id="GO:0046872">
    <property type="term" value="F:metal ion binding"/>
    <property type="evidence" value="ECO:0007669"/>
    <property type="project" value="UniProtKB-KW"/>
</dbReference>
<evidence type="ECO:0000259" key="12">
    <source>
        <dbReference type="SMART" id="SM00382"/>
    </source>
</evidence>
<feature type="region of interest" description="Disordered" evidence="11">
    <location>
        <begin position="179"/>
        <end position="262"/>
    </location>
</feature>
<dbReference type="GO" id="GO:0006270">
    <property type="term" value="P:DNA replication initiation"/>
    <property type="evidence" value="ECO:0007669"/>
    <property type="project" value="TreeGrafter"/>
</dbReference>
<feature type="compositionally biased region" description="Polar residues" evidence="11">
    <location>
        <begin position="240"/>
        <end position="249"/>
    </location>
</feature>
<dbReference type="InterPro" id="IPR027417">
    <property type="entry name" value="P-loop_NTPase"/>
</dbReference>
<accession>A0A482WRR2</accession>
<dbReference type="EMBL" id="QKKF02027198">
    <property type="protein sequence ID" value="RZF35942.1"/>
    <property type="molecule type" value="Genomic_DNA"/>
</dbReference>
<dbReference type="Pfam" id="PF00004">
    <property type="entry name" value="AAA"/>
    <property type="match status" value="1"/>
</dbReference>
<feature type="domain" description="Cdc6 C-terminal" evidence="13">
    <location>
        <begin position="1222"/>
        <end position="1302"/>
    </location>
</feature>
<feature type="region of interest" description="Disordered" evidence="11">
    <location>
        <begin position="811"/>
        <end position="834"/>
    </location>
</feature>
<dbReference type="GO" id="GO:0005664">
    <property type="term" value="C:nuclear origin of replication recognition complex"/>
    <property type="evidence" value="ECO:0007669"/>
    <property type="project" value="TreeGrafter"/>
</dbReference>
<dbReference type="PANTHER" id="PTHR10763:SF23">
    <property type="entry name" value="ORIGIN RECOGNITION COMPLEX SUBUNIT 1"/>
    <property type="match status" value="1"/>
</dbReference>